<feature type="domain" description="RecF/RecN/SMC N-terminal" evidence="2">
    <location>
        <begin position="3"/>
        <end position="126"/>
    </location>
</feature>
<protein>
    <recommendedName>
        <fullName evidence="2">RecF/RecN/SMC N-terminal domain-containing protein</fullName>
    </recommendedName>
</protein>
<comment type="caution">
    <text evidence="3">The sequence shown here is derived from an EMBL/GenBank/DDBJ whole genome shotgun (WGS) entry which is preliminary data.</text>
</comment>
<sequence length="723" mass="84511">MIIEKIELENFLCYSGNVELKFKEGLNVVIGDNGYGKSKLYDAFYWVLYDQTFSSELKRFQYTKETKSNLISDKAKFEVENGRINSRVSITFLNDRNQDCYTLERKYSVNKINGETIESNDSEFIIWKREYLYSKSRIVSDEEEKKRILNNIMPVNIKDYLWFQGEQVESIIDFNNQDTLTKAINVLSNIKRYDEIKEIAINCVKAVNNEYDKEVKRLSKDSDKSESLSSQKEIINRKIETQLDEERELKKNLARAEEKINEILTKIDDASKIRDFQNKKKNAIKNLESLTNELEIEQIGFHRKMFKNKWLLKGTTFLHDSYSKLYDEYVQEKLKSETAEIIKSEHLKELNKKLQSRLPINVPEPIHVKRMLQDEWCYVCDREAKKGSEAFEKIESLLRIPESEDIKNKVRNFDFSLDLKKLYHVSLGLNQWIQNIDDNINETLLKIRDLNLKIRDIRNELEKIEEDIQKIISVTSLNPDEANNILSTYYIQKKYEDDFREKLNNLNQTLELNRQNLSSIEVELASLVTGTIPEYLTAKKQILRDFEAIAINTRERVFDKLIIQLENEANIHYSEMTTGNRSTKGQIKLKRKINGNYMPEIIDSDGNTLLGTNTSNLIMVKLSVIMAIISAKSDSGENYTLITDAPTSVFGEDYTFGFCKTISKVYKQSIVMSKEFYNNQKLRNELLTNHEIKIGKVYTVIPTILESERSNRNNLITQVHALN</sequence>
<dbReference type="InterPro" id="IPR003395">
    <property type="entry name" value="RecF/RecN/SMC_N"/>
</dbReference>
<feature type="coiled-coil region" evidence="1">
    <location>
        <begin position="433"/>
        <end position="523"/>
    </location>
</feature>
<evidence type="ECO:0000259" key="2">
    <source>
        <dbReference type="Pfam" id="PF02463"/>
    </source>
</evidence>
<dbReference type="OrthoDB" id="7029750at2"/>
<dbReference type="PANTHER" id="PTHR32114:SF2">
    <property type="entry name" value="ABC TRANSPORTER ABCH.3"/>
    <property type="match status" value="1"/>
</dbReference>
<name>A0A401UED8_9BACT</name>
<dbReference type="Proteomes" id="UP000288227">
    <property type="component" value="Unassembled WGS sequence"/>
</dbReference>
<dbReference type="RefSeq" id="WP_127123868.1">
    <property type="nucleotide sequence ID" value="NZ_BHXQ01000007.1"/>
</dbReference>
<evidence type="ECO:0000313" key="4">
    <source>
        <dbReference type="Proteomes" id="UP000288227"/>
    </source>
</evidence>
<proteinExistence type="predicted"/>
<keyword evidence="4" id="KW-1185">Reference proteome</keyword>
<keyword evidence="1" id="KW-0175">Coiled coil</keyword>
<reference evidence="3 4" key="1">
    <citation type="submission" date="2018-11" db="EMBL/GenBank/DDBJ databases">
        <title>Chryseotalea sanarue gen. nov., sp., nov., a member of the family Cytophagaceae, isolated from a brackish lake in Hamamatsu Japan.</title>
        <authorList>
            <person name="Maejima Y."/>
            <person name="Iino T."/>
            <person name="Muraguchi Y."/>
            <person name="Fukuda K."/>
            <person name="Ohkuma M."/>
            <person name="Moriuchi R."/>
            <person name="Dohra H."/>
            <person name="Kimbara K."/>
            <person name="Shintani M."/>
        </authorList>
    </citation>
    <scope>NUCLEOTIDE SEQUENCE [LARGE SCALE GENOMIC DNA]</scope>
    <source>
        <strain evidence="3 4">Ys</strain>
    </source>
</reference>
<feature type="coiled-coil region" evidence="1">
    <location>
        <begin position="232"/>
        <end position="297"/>
    </location>
</feature>
<dbReference type="PANTHER" id="PTHR32114">
    <property type="entry name" value="ABC TRANSPORTER ABCH.3"/>
    <property type="match status" value="1"/>
</dbReference>
<dbReference type="EMBL" id="BHXQ01000007">
    <property type="protein sequence ID" value="GCC53214.1"/>
    <property type="molecule type" value="Genomic_DNA"/>
</dbReference>
<dbReference type="Pfam" id="PF02463">
    <property type="entry name" value="SMC_N"/>
    <property type="match status" value="1"/>
</dbReference>
<evidence type="ECO:0000256" key="1">
    <source>
        <dbReference type="SAM" id="Coils"/>
    </source>
</evidence>
<accession>A0A401UED8</accession>
<dbReference type="SUPFAM" id="SSF52540">
    <property type="entry name" value="P-loop containing nucleoside triphosphate hydrolases"/>
    <property type="match status" value="1"/>
</dbReference>
<gene>
    <name evidence="3" type="ORF">SanaruYs_34570</name>
</gene>
<organism evidence="3 4">
    <name type="scientific">Chryseotalea sanaruensis</name>
    <dbReference type="NCBI Taxonomy" id="2482724"/>
    <lineage>
        <taxon>Bacteria</taxon>
        <taxon>Pseudomonadati</taxon>
        <taxon>Bacteroidota</taxon>
        <taxon>Cytophagia</taxon>
        <taxon>Cytophagales</taxon>
        <taxon>Chryseotaleaceae</taxon>
        <taxon>Chryseotalea</taxon>
    </lineage>
</organism>
<dbReference type="Gene3D" id="3.40.50.300">
    <property type="entry name" value="P-loop containing nucleotide triphosphate hydrolases"/>
    <property type="match status" value="1"/>
</dbReference>
<evidence type="ECO:0000313" key="3">
    <source>
        <dbReference type="EMBL" id="GCC53214.1"/>
    </source>
</evidence>
<dbReference type="InterPro" id="IPR027417">
    <property type="entry name" value="P-loop_NTPase"/>
</dbReference>
<dbReference type="AlphaFoldDB" id="A0A401UED8"/>